<dbReference type="AlphaFoldDB" id="A0A6M3LFW7"/>
<accession>A0A6M3LFW7</accession>
<protein>
    <submittedName>
        <fullName evidence="1">Uncharacterized protein</fullName>
    </submittedName>
</protein>
<sequence>MQITIETSSYNHRRMGKPWIARVDFSTPKGDFSWGDWTGDHYNGGEGVLSIDAAPGDIIAKGQKDNRQPRNSAPDFYAVTADGKLDPLGDKGDAYKHYLAHKTVAPDHAALKAERDRLIARIAEIDAIIGN</sequence>
<proteinExistence type="predicted"/>
<evidence type="ECO:0000313" key="1">
    <source>
        <dbReference type="EMBL" id="QJA92512.1"/>
    </source>
</evidence>
<gene>
    <name evidence="1" type="ORF">MM415B04613_0005</name>
</gene>
<dbReference type="EMBL" id="MT143073">
    <property type="protein sequence ID" value="QJA92512.1"/>
    <property type="molecule type" value="Genomic_DNA"/>
</dbReference>
<organism evidence="1">
    <name type="scientific">viral metagenome</name>
    <dbReference type="NCBI Taxonomy" id="1070528"/>
    <lineage>
        <taxon>unclassified sequences</taxon>
        <taxon>metagenomes</taxon>
        <taxon>organismal metagenomes</taxon>
    </lineage>
</organism>
<name>A0A6M3LFW7_9ZZZZ</name>
<reference evidence="1" key="1">
    <citation type="submission" date="2020-03" db="EMBL/GenBank/DDBJ databases">
        <title>The deep terrestrial virosphere.</title>
        <authorList>
            <person name="Holmfeldt K."/>
            <person name="Nilsson E."/>
            <person name="Simone D."/>
            <person name="Lopez-Fernandez M."/>
            <person name="Wu X."/>
            <person name="de Brujin I."/>
            <person name="Lundin D."/>
            <person name="Andersson A."/>
            <person name="Bertilsson S."/>
            <person name="Dopson M."/>
        </authorList>
    </citation>
    <scope>NUCLEOTIDE SEQUENCE</scope>
    <source>
        <strain evidence="1">MM415B04613</strain>
    </source>
</reference>